<dbReference type="Pfam" id="PF00168">
    <property type="entry name" value="C2"/>
    <property type="match status" value="1"/>
</dbReference>
<dbReference type="STRING" id="37001.A0A1A9W981"/>
<dbReference type="SUPFAM" id="SSF49562">
    <property type="entry name" value="C2 domain (Calcium/lipid-binding domain, CaLB)"/>
    <property type="match status" value="1"/>
</dbReference>
<feature type="region of interest" description="Disordered" evidence="6">
    <location>
        <begin position="494"/>
        <end position="530"/>
    </location>
</feature>
<keyword evidence="3" id="KW-0597">Phosphoprotein</keyword>
<dbReference type="Pfam" id="PF09457">
    <property type="entry name" value="RBD-FIP"/>
    <property type="match status" value="1"/>
</dbReference>
<protein>
    <submittedName>
        <fullName evidence="9">Uncharacterized protein</fullName>
    </submittedName>
</protein>
<feature type="compositionally biased region" description="Polar residues" evidence="6">
    <location>
        <begin position="611"/>
        <end position="620"/>
    </location>
</feature>
<evidence type="ECO:0000313" key="10">
    <source>
        <dbReference type="Proteomes" id="UP000091820"/>
    </source>
</evidence>
<evidence type="ECO:0000259" key="7">
    <source>
        <dbReference type="PROSITE" id="PS50004"/>
    </source>
</evidence>
<dbReference type="FunFam" id="2.60.40.150:FF:000151">
    <property type="entry name" value="Rab11 family-interacting protein 1"/>
    <property type="match status" value="1"/>
</dbReference>
<feature type="region of interest" description="Disordered" evidence="6">
    <location>
        <begin position="249"/>
        <end position="268"/>
    </location>
</feature>
<dbReference type="PROSITE" id="PS50004">
    <property type="entry name" value="C2"/>
    <property type="match status" value="1"/>
</dbReference>
<dbReference type="GO" id="GO:0045055">
    <property type="term" value="P:regulated exocytosis"/>
    <property type="evidence" value="ECO:0007669"/>
    <property type="project" value="TreeGrafter"/>
</dbReference>
<dbReference type="FunFam" id="1.20.5.2440:FF:000006">
    <property type="entry name" value="Uncharacterized protein, isoform C"/>
    <property type="match status" value="1"/>
</dbReference>
<dbReference type="InterPro" id="IPR037789">
    <property type="entry name" value="FIP_classI"/>
</dbReference>
<dbReference type="PROSITE" id="PS51511">
    <property type="entry name" value="FIP_RBD"/>
    <property type="match status" value="1"/>
</dbReference>
<keyword evidence="2" id="KW-0813">Transport</keyword>
<sequence>MNEKAEANLTWNEECELKIPDQGNRAELVLTCLHHNNLGLDEFLGQVTLPLNEMDVYDRPRAKWFKLESKPGKEKKNKERGELDVLISFTVKSGSLTDLSKKEKHKSSIGQLASSVGGSLLSIGTLEKRQGIKKFAKSLGSKIHLNSKKKNKENDDMSYSGSFASIGSPNRVKVIDSEDEDDFQFDNLSQKSSVSSLNMRDGVAKHSVHMDSAVKSLTGGKDYVRNDGSDNLSVDPELDQIENDFSIRTRTFSPPSKPPRIAPHNEIGDTVKPTQLDEWEAKLYGRHLDIIGSEPLNRRSWEPACVPLPMVNKEQDEETVTEEKLKLKEATFFPAIQNKESAKKPNNERVAEIIVKESETSSLSEEEEEIKQKKQQQPDVVLQTAKTYDLKDGPPDELNFGNDIEPQKFSLISPENERDEFDKFNATFAKFEQRYSAKIFDLEAETNNFLQNKTKNWNNVPQPKHSICSPNSNENIKETLLPALEIIMQTVEELKDEKTPEKETSEEEEINLEKQRLQEEEKRREAKRNKEDERILNFAKRLVVVEEKYEQIAATNSAESNEQLPKGRAENSAITNEYRNQRRAKARASNNNENNQQFKNNPNYTKREKQNSSLSTLRSQTGERVIIGHEKSVTQAERRAEISVALVKKYEGKSREELMLIANGMENEALLQRQRVKELEDYLDNLLLRVMETHPKLLQNPYSRTTSAKSG</sequence>
<organism evidence="9 10">
    <name type="scientific">Glossina brevipalpis</name>
    <dbReference type="NCBI Taxonomy" id="37001"/>
    <lineage>
        <taxon>Eukaryota</taxon>
        <taxon>Metazoa</taxon>
        <taxon>Ecdysozoa</taxon>
        <taxon>Arthropoda</taxon>
        <taxon>Hexapoda</taxon>
        <taxon>Insecta</taxon>
        <taxon>Pterygota</taxon>
        <taxon>Neoptera</taxon>
        <taxon>Endopterygota</taxon>
        <taxon>Diptera</taxon>
        <taxon>Brachycera</taxon>
        <taxon>Muscomorpha</taxon>
        <taxon>Hippoboscoidea</taxon>
        <taxon>Glossinidae</taxon>
        <taxon>Glossina</taxon>
    </lineage>
</organism>
<feature type="compositionally biased region" description="Low complexity" evidence="6">
    <location>
        <begin position="587"/>
        <end position="603"/>
    </location>
</feature>
<dbReference type="GO" id="GO:0055037">
    <property type="term" value="C:recycling endosome"/>
    <property type="evidence" value="ECO:0007669"/>
    <property type="project" value="UniProtKB-SubCell"/>
</dbReference>
<dbReference type="Gene3D" id="1.20.5.2440">
    <property type="match status" value="1"/>
</dbReference>
<keyword evidence="4" id="KW-0967">Endosome</keyword>
<reference evidence="9" key="2">
    <citation type="submission" date="2020-05" db="UniProtKB">
        <authorList>
            <consortium name="EnsemblMetazoa"/>
        </authorList>
    </citation>
    <scope>IDENTIFICATION</scope>
    <source>
        <strain evidence="9">IAEA</strain>
    </source>
</reference>
<evidence type="ECO:0000313" key="9">
    <source>
        <dbReference type="EnsemblMetazoa" id="GBRI010859-PA"/>
    </source>
</evidence>
<feature type="region of interest" description="Disordered" evidence="6">
    <location>
        <begin position="556"/>
        <end position="620"/>
    </location>
</feature>
<proteinExistence type="predicted"/>
<dbReference type="InterPro" id="IPR037245">
    <property type="entry name" value="FIP-RBD_C_sf"/>
</dbReference>
<dbReference type="GO" id="GO:0015031">
    <property type="term" value="P:protein transport"/>
    <property type="evidence" value="ECO:0007669"/>
    <property type="project" value="UniProtKB-KW"/>
</dbReference>
<evidence type="ECO:0000256" key="5">
    <source>
        <dbReference type="ARBA" id="ARBA00022927"/>
    </source>
</evidence>
<dbReference type="Proteomes" id="UP000091820">
    <property type="component" value="Unassembled WGS sequence"/>
</dbReference>
<dbReference type="Gene3D" id="2.60.40.150">
    <property type="entry name" value="C2 domain"/>
    <property type="match status" value="1"/>
</dbReference>
<dbReference type="SUPFAM" id="SSF144270">
    <property type="entry name" value="Eferin C-derminal domain-like"/>
    <property type="match status" value="1"/>
</dbReference>
<dbReference type="EnsemblMetazoa" id="GBRI010859-RA">
    <property type="protein sequence ID" value="GBRI010859-PA"/>
    <property type="gene ID" value="GBRI010859"/>
</dbReference>
<dbReference type="InterPro" id="IPR000008">
    <property type="entry name" value="C2_dom"/>
</dbReference>
<evidence type="ECO:0000259" key="8">
    <source>
        <dbReference type="PROSITE" id="PS51511"/>
    </source>
</evidence>
<dbReference type="InterPro" id="IPR035892">
    <property type="entry name" value="C2_domain_sf"/>
</dbReference>
<dbReference type="GO" id="GO:0031267">
    <property type="term" value="F:small GTPase binding"/>
    <property type="evidence" value="ECO:0007669"/>
    <property type="project" value="InterPro"/>
</dbReference>
<feature type="domain" description="FIP-RBD" evidence="8">
    <location>
        <begin position="639"/>
        <end position="701"/>
    </location>
</feature>
<evidence type="ECO:0000256" key="3">
    <source>
        <dbReference type="ARBA" id="ARBA00022553"/>
    </source>
</evidence>
<name>A0A1A9W981_9MUSC</name>
<evidence type="ECO:0000256" key="2">
    <source>
        <dbReference type="ARBA" id="ARBA00022448"/>
    </source>
</evidence>
<evidence type="ECO:0000256" key="1">
    <source>
        <dbReference type="ARBA" id="ARBA00004172"/>
    </source>
</evidence>
<dbReference type="PANTHER" id="PTHR15746">
    <property type="entry name" value="RAB11-RELATED"/>
    <property type="match status" value="1"/>
</dbReference>
<keyword evidence="5" id="KW-0653">Protein transport</keyword>
<evidence type="ECO:0000256" key="4">
    <source>
        <dbReference type="ARBA" id="ARBA00022753"/>
    </source>
</evidence>
<feature type="domain" description="C2" evidence="7">
    <location>
        <begin position="1"/>
        <end position="65"/>
    </location>
</feature>
<dbReference type="PANTHER" id="PTHR15746:SF23">
    <property type="entry name" value="RAB11 INTERACTING PROTEIN, ISOFORM A"/>
    <property type="match status" value="1"/>
</dbReference>
<feature type="compositionally biased region" description="Basic and acidic residues" evidence="6">
    <location>
        <begin position="511"/>
        <end position="530"/>
    </location>
</feature>
<accession>A0A1A9W981</accession>
<keyword evidence="10" id="KW-1185">Reference proteome</keyword>
<comment type="subcellular location">
    <subcellularLocation>
        <location evidence="1">Recycling endosome</location>
    </subcellularLocation>
</comment>
<dbReference type="VEuPathDB" id="VectorBase:GBRI010859"/>
<dbReference type="InterPro" id="IPR019018">
    <property type="entry name" value="Rab-bd_FIP-RBD"/>
</dbReference>
<reference evidence="10" key="1">
    <citation type="submission" date="2014-03" db="EMBL/GenBank/DDBJ databases">
        <authorList>
            <person name="Aksoy S."/>
            <person name="Warren W."/>
            <person name="Wilson R.K."/>
        </authorList>
    </citation>
    <scope>NUCLEOTIDE SEQUENCE [LARGE SCALE GENOMIC DNA]</scope>
    <source>
        <strain evidence="10">IAEA</strain>
    </source>
</reference>
<feature type="region of interest" description="Disordered" evidence="6">
    <location>
        <begin position="359"/>
        <end position="378"/>
    </location>
</feature>
<feature type="compositionally biased region" description="Basic and acidic residues" evidence="6">
    <location>
        <begin position="494"/>
        <end position="503"/>
    </location>
</feature>
<dbReference type="AlphaFoldDB" id="A0A1A9W981"/>
<evidence type="ECO:0000256" key="6">
    <source>
        <dbReference type="SAM" id="MobiDB-lite"/>
    </source>
</evidence>